<feature type="domain" description="LicD/FKTN/FKRP nucleotidyltransferase" evidence="1">
    <location>
        <begin position="39"/>
        <end position="140"/>
    </location>
</feature>
<dbReference type="InterPro" id="IPR007074">
    <property type="entry name" value="LicD/FKTN/FKRP_NTP_transf"/>
</dbReference>
<dbReference type="AlphaFoldDB" id="A0A412I6R5"/>
<organism evidence="2 3">
    <name type="scientific">Bacteroides cellulosilyticus</name>
    <dbReference type="NCBI Taxonomy" id="246787"/>
    <lineage>
        <taxon>Bacteria</taxon>
        <taxon>Pseudomonadati</taxon>
        <taxon>Bacteroidota</taxon>
        <taxon>Bacteroidia</taxon>
        <taxon>Bacteroidales</taxon>
        <taxon>Bacteroidaceae</taxon>
        <taxon>Bacteroides</taxon>
    </lineage>
</organism>
<evidence type="ECO:0000259" key="1">
    <source>
        <dbReference type="Pfam" id="PF04991"/>
    </source>
</evidence>
<dbReference type="Proteomes" id="UP000283341">
    <property type="component" value="Unassembled WGS sequence"/>
</dbReference>
<protein>
    <submittedName>
        <fullName evidence="2">LicD family protein</fullName>
    </submittedName>
</protein>
<gene>
    <name evidence="2" type="ORF">DWX97_23690</name>
</gene>
<dbReference type="RefSeq" id="WP_118403806.1">
    <property type="nucleotide sequence ID" value="NZ_JADNFX010000039.1"/>
</dbReference>
<dbReference type="EMBL" id="QRVJ01000035">
    <property type="protein sequence ID" value="RGS32532.1"/>
    <property type="molecule type" value="Genomic_DNA"/>
</dbReference>
<sequence length="266" mass="31575">MITDTLQNELRERYNPDGSILRKQQLRMLEMLQYIDFVCKKHNIRYWLCSGTLLGAVRHGGFIPWDDDVDIEMLREDYKRLIKVLHEEPSSHYAVQTYQSDSDYTLPFGKLRDLHSHVIERGVAKCKYDGCWIDLFYLEKNTYSCLKLSVGLQKFFLASTGTLKGRPKFLLSFYKALLHNFSFSILRFINKLLPLKYLYHTYGVAFYKNRRLEDIFPLDEIEFEGKKFPAPVNVNGYLQRIYGDYMKLPSFDEIKTHELEIKFEEK</sequence>
<comment type="caution">
    <text evidence="2">The sequence shown here is derived from an EMBL/GenBank/DDBJ whole genome shotgun (WGS) entry which is preliminary data.</text>
</comment>
<name>A0A412I6R5_9BACE</name>
<accession>A0A412I6R5</accession>
<reference evidence="2 3" key="1">
    <citation type="submission" date="2018-08" db="EMBL/GenBank/DDBJ databases">
        <title>A genome reference for cultivated species of the human gut microbiota.</title>
        <authorList>
            <person name="Zou Y."/>
            <person name="Xue W."/>
            <person name="Luo G."/>
        </authorList>
    </citation>
    <scope>NUCLEOTIDE SEQUENCE [LARGE SCALE GENOMIC DNA]</scope>
    <source>
        <strain evidence="2 3">AF22-3AC</strain>
    </source>
</reference>
<dbReference type="GO" id="GO:0009100">
    <property type="term" value="P:glycoprotein metabolic process"/>
    <property type="evidence" value="ECO:0007669"/>
    <property type="project" value="UniProtKB-ARBA"/>
</dbReference>
<dbReference type="PANTHER" id="PTHR43404:SF2">
    <property type="entry name" value="LIPOPOLYSACCHARIDE CHOLINEPHOSPHOTRANSFERASE LICD"/>
    <property type="match status" value="1"/>
</dbReference>
<proteinExistence type="predicted"/>
<dbReference type="PANTHER" id="PTHR43404">
    <property type="entry name" value="LIPOPOLYSACCHARIDE CHOLINEPHOSPHOTRANSFERASE LICD"/>
    <property type="match status" value="1"/>
</dbReference>
<evidence type="ECO:0000313" key="3">
    <source>
        <dbReference type="Proteomes" id="UP000283341"/>
    </source>
</evidence>
<dbReference type="InterPro" id="IPR052942">
    <property type="entry name" value="LPS_cholinephosphotransferase"/>
</dbReference>
<evidence type="ECO:0000313" key="2">
    <source>
        <dbReference type="EMBL" id="RGS32532.1"/>
    </source>
</evidence>
<dbReference type="Pfam" id="PF04991">
    <property type="entry name" value="LicD"/>
    <property type="match status" value="1"/>
</dbReference>